<feature type="transmembrane region" description="Helical" evidence="8">
    <location>
        <begin position="54"/>
        <end position="75"/>
    </location>
</feature>
<evidence type="ECO:0000256" key="1">
    <source>
        <dbReference type="ARBA" id="ARBA00004651"/>
    </source>
</evidence>
<dbReference type="RefSeq" id="WP_200114791.1">
    <property type="nucleotide sequence ID" value="NZ_JAEHOH010000007.1"/>
</dbReference>
<keyword evidence="10" id="KW-1185">Reference proteome</keyword>
<keyword evidence="2" id="KW-0813">Transport</keyword>
<evidence type="ECO:0000313" key="9">
    <source>
        <dbReference type="EMBL" id="MBK0418618.1"/>
    </source>
</evidence>
<reference evidence="9" key="1">
    <citation type="submission" date="2020-12" db="EMBL/GenBank/DDBJ databases">
        <title>Leucobacter sp. CAS1, isolated from Chromium sludge.</title>
        <authorList>
            <person name="Xu Z."/>
        </authorList>
    </citation>
    <scope>NUCLEOTIDE SEQUENCE</scope>
    <source>
        <strain evidence="9">CSA1</strain>
    </source>
</reference>
<evidence type="ECO:0000256" key="2">
    <source>
        <dbReference type="ARBA" id="ARBA00022448"/>
    </source>
</evidence>
<feature type="transmembrane region" description="Helical" evidence="8">
    <location>
        <begin position="254"/>
        <end position="274"/>
    </location>
</feature>
<proteinExistence type="predicted"/>
<keyword evidence="5 8" id="KW-0812">Transmembrane</keyword>
<dbReference type="PANTHER" id="PTHR32196">
    <property type="entry name" value="ABC TRANSPORTER PERMEASE PROTEIN YPHD-RELATED-RELATED"/>
    <property type="match status" value="1"/>
</dbReference>
<feature type="transmembrane region" description="Helical" evidence="8">
    <location>
        <begin position="227"/>
        <end position="248"/>
    </location>
</feature>
<keyword evidence="3" id="KW-1003">Cell membrane</keyword>
<keyword evidence="4" id="KW-0997">Cell inner membrane</keyword>
<dbReference type="GO" id="GO:0022857">
    <property type="term" value="F:transmembrane transporter activity"/>
    <property type="evidence" value="ECO:0007669"/>
    <property type="project" value="InterPro"/>
</dbReference>
<sequence length="335" mass="33860">MTQSTVPAATADARVPSKLPKWLVDGGPFVALIAMIVVFTAANPTFLSPGNVGILLSQLAIPLVIATGLTFVILLGGIDLSIEGVMATSSLLFVLTAANDRNDLSLGLLAAVLGIAAGSLFGLANGVLNVRFGIPSFMVTLGMGAVGIGVATVLFGGRSPRLLDPGLKAIGTGNTLGVANIFLVALAVLILGYLVQRFTRLGRYGYVIGGDEAVAKLSGVSVARYKIGAFVVGGTTSGIAGVLVATQLGVGSPVIGEGFLFTSITAVVLGGTLLTGGRGGVLRSLVGVAIIVALSNGLILMGVNSYVQIAVQGVVIIAAVVVTGWRLRTRVRVIK</sequence>
<evidence type="ECO:0000256" key="6">
    <source>
        <dbReference type="ARBA" id="ARBA00022989"/>
    </source>
</evidence>
<dbReference type="AlphaFoldDB" id="A0A934Q713"/>
<dbReference type="GO" id="GO:0005886">
    <property type="term" value="C:plasma membrane"/>
    <property type="evidence" value="ECO:0007669"/>
    <property type="project" value="UniProtKB-SubCell"/>
</dbReference>
<keyword evidence="7 8" id="KW-0472">Membrane</keyword>
<evidence type="ECO:0000256" key="8">
    <source>
        <dbReference type="SAM" id="Phobius"/>
    </source>
</evidence>
<dbReference type="InterPro" id="IPR001851">
    <property type="entry name" value="ABC_transp_permease"/>
</dbReference>
<dbReference type="Proteomes" id="UP000608530">
    <property type="component" value="Unassembled WGS sequence"/>
</dbReference>
<evidence type="ECO:0000256" key="5">
    <source>
        <dbReference type="ARBA" id="ARBA00022692"/>
    </source>
</evidence>
<comment type="subcellular location">
    <subcellularLocation>
        <location evidence="1">Cell membrane</location>
        <topology evidence="1">Multi-pass membrane protein</topology>
    </subcellularLocation>
</comment>
<keyword evidence="6 8" id="KW-1133">Transmembrane helix</keyword>
<evidence type="ECO:0000256" key="4">
    <source>
        <dbReference type="ARBA" id="ARBA00022519"/>
    </source>
</evidence>
<dbReference type="Pfam" id="PF02653">
    <property type="entry name" value="BPD_transp_2"/>
    <property type="match status" value="1"/>
</dbReference>
<organism evidence="9 10">
    <name type="scientific">Leucobacter chromiisoli</name>
    <dbReference type="NCBI Taxonomy" id="2796471"/>
    <lineage>
        <taxon>Bacteria</taxon>
        <taxon>Bacillati</taxon>
        <taxon>Actinomycetota</taxon>
        <taxon>Actinomycetes</taxon>
        <taxon>Micrococcales</taxon>
        <taxon>Microbacteriaceae</taxon>
        <taxon>Leucobacter</taxon>
    </lineage>
</organism>
<dbReference type="CDD" id="cd06579">
    <property type="entry name" value="TM_PBP1_transp_AraH_like"/>
    <property type="match status" value="1"/>
</dbReference>
<feature type="transmembrane region" description="Helical" evidence="8">
    <location>
        <begin position="281"/>
        <end position="303"/>
    </location>
</feature>
<name>A0A934Q713_9MICO</name>
<dbReference type="PANTHER" id="PTHR32196:SF21">
    <property type="entry name" value="ABC TRANSPORTER PERMEASE PROTEIN YPHD-RELATED"/>
    <property type="match status" value="1"/>
</dbReference>
<accession>A0A934Q713</accession>
<dbReference type="EMBL" id="JAEHOH010000007">
    <property type="protein sequence ID" value="MBK0418618.1"/>
    <property type="molecule type" value="Genomic_DNA"/>
</dbReference>
<feature type="transmembrane region" description="Helical" evidence="8">
    <location>
        <begin position="22"/>
        <end position="42"/>
    </location>
</feature>
<feature type="transmembrane region" description="Helical" evidence="8">
    <location>
        <begin position="104"/>
        <end position="124"/>
    </location>
</feature>
<comment type="caution">
    <text evidence="9">The sequence shown here is derived from an EMBL/GenBank/DDBJ whole genome shotgun (WGS) entry which is preliminary data.</text>
</comment>
<gene>
    <name evidence="9" type="ORF">JD276_06165</name>
</gene>
<feature type="transmembrane region" description="Helical" evidence="8">
    <location>
        <begin position="309"/>
        <end position="327"/>
    </location>
</feature>
<evidence type="ECO:0000256" key="7">
    <source>
        <dbReference type="ARBA" id="ARBA00023136"/>
    </source>
</evidence>
<feature type="transmembrane region" description="Helical" evidence="8">
    <location>
        <begin position="136"/>
        <end position="156"/>
    </location>
</feature>
<evidence type="ECO:0000256" key="3">
    <source>
        <dbReference type="ARBA" id="ARBA00022475"/>
    </source>
</evidence>
<evidence type="ECO:0000313" key="10">
    <source>
        <dbReference type="Proteomes" id="UP000608530"/>
    </source>
</evidence>
<protein>
    <submittedName>
        <fullName evidence="9">ABC transporter permease</fullName>
    </submittedName>
</protein>
<feature type="transmembrane region" description="Helical" evidence="8">
    <location>
        <begin position="176"/>
        <end position="195"/>
    </location>
</feature>